<evidence type="ECO:0000313" key="1">
    <source>
        <dbReference type="EMBL" id="MBA4452339.1"/>
    </source>
</evidence>
<comment type="caution">
    <text evidence="1">The sequence shown here is derived from an EMBL/GenBank/DDBJ whole genome shotgun (WGS) entry which is preliminary data.</text>
</comment>
<sequence>DSHISHIGLATKSKLLKVGIVGGERVAKLNELLRLSEHDLIRGMVEV</sequence>
<organism evidence="1 2">
    <name type="scientific">Candidatus Nitrosomaritimum aestuariumsis</name>
    <dbReference type="NCBI Taxonomy" id="3342354"/>
    <lineage>
        <taxon>Archaea</taxon>
        <taxon>Nitrososphaerota</taxon>
        <taxon>Nitrososphaeria</taxon>
        <taxon>Nitrosopumilales</taxon>
        <taxon>Nitrosopumilaceae</taxon>
        <taxon>Candidatus Nitrosomaritimum</taxon>
    </lineage>
</organism>
<dbReference type="EMBL" id="JACEMZ010000019">
    <property type="protein sequence ID" value="MBA4452339.1"/>
    <property type="molecule type" value="Genomic_DNA"/>
</dbReference>
<reference evidence="1 2" key="1">
    <citation type="journal article" date="2020" name="Appl. Environ. Microbiol.">
        <title>Genomic Characteristics of a Novel Species of Ammonia-Oxidizing Archaea from the Jiulong River Estuary.</title>
        <authorList>
            <person name="Zou D."/>
            <person name="Wan R."/>
            <person name="Han L."/>
            <person name="Xu M.N."/>
            <person name="Liu Y."/>
            <person name="Liu H."/>
            <person name="Kao S.J."/>
            <person name="Li M."/>
        </authorList>
    </citation>
    <scope>NUCLEOTIDE SEQUENCE [LARGE SCALE GENOMIC DNA]</scope>
    <source>
        <strain evidence="1">W1bin1</strain>
    </source>
</reference>
<proteinExistence type="predicted"/>
<name>A0AC60VY29_9ARCH</name>
<gene>
    <name evidence="1" type="ORF">H2B03_04095</name>
</gene>
<accession>A0AC60VY29</accession>
<evidence type="ECO:0000313" key="2">
    <source>
        <dbReference type="Proteomes" id="UP000559653"/>
    </source>
</evidence>
<dbReference type="Proteomes" id="UP000559653">
    <property type="component" value="Unassembled WGS sequence"/>
</dbReference>
<protein>
    <submittedName>
        <fullName evidence="1">Enolase</fullName>
    </submittedName>
</protein>
<feature type="non-terminal residue" evidence="1">
    <location>
        <position position="1"/>
    </location>
</feature>